<dbReference type="InterPro" id="IPR039298">
    <property type="entry name" value="ACOT13"/>
</dbReference>
<evidence type="ECO:0000256" key="5">
    <source>
        <dbReference type="ARBA" id="ARBA00008324"/>
    </source>
</evidence>
<evidence type="ECO:0000256" key="11">
    <source>
        <dbReference type="ARBA" id="ARBA00023212"/>
    </source>
</evidence>
<dbReference type="InterPro" id="IPR003736">
    <property type="entry name" value="PAAI_dom"/>
</dbReference>
<comment type="similarity">
    <text evidence="5">Belongs to the thioesterase PaaI family.</text>
</comment>
<dbReference type="GO" id="GO:0047617">
    <property type="term" value="F:fatty acyl-CoA hydrolase activity"/>
    <property type="evidence" value="ECO:0007669"/>
    <property type="project" value="InterPro"/>
</dbReference>
<protein>
    <recommendedName>
        <fullName evidence="16">Acyl-coenzyme A thioesterase 13</fullName>
    </recommendedName>
    <alternativeName>
        <fullName evidence="17">Hotdog-fold thioesterase superfamily member 2</fullName>
    </alternativeName>
    <alternativeName>
        <fullName evidence="18">Thioesterase superfamily member 2</fullName>
    </alternativeName>
</protein>
<accession>A0AAN7Z152</accession>
<evidence type="ECO:0000256" key="6">
    <source>
        <dbReference type="ARBA" id="ARBA00022490"/>
    </source>
</evidence>
<dbReference type="FunFam" id="3.10.129.10:FF:000021">
    <property type="entry name" value="Acyl-coenzyme A thioesterase 13"/>
    <property type="match status" value="1"/>
</dbReference>
<dbReference type="InterPro" id="IPR006683">
    <property type="entry name" value="Thioestr_dom"/>
</dbReference>
<dbReference type="SUPFAM" id="SSF54637">
    <property type="entry name" value="Thioesterase/thiol ester dehydrase-isomerase"/>
    <property type="match status" value="1"/>
</dbReference>
<sequence>MIIKSKDEKMKNQFAGLLSKWTQFEGFDKQFLELCTCESLEKGKVVMSMTVDQKYCNILSCLHGGAIATLTDVISSIAILTTNLEVITPSVSVEIGMVYSSPAPVDRKIFIVSSVYKQGRNLAFTETTIYLDSEDSGIVIAKGSHTKFLVHKKAKL</sequence>
<evidence type="ECO:0000256" key="14">
    <source>
        <dbReference type="ARBA" id="ARBA00058205"/>
    </source>
</evidence>
<comment type="subcellular location">
    <subcellularLocation>
        <location evidence="3">Cytoplasm</location>
        <location evidence="3">Cytoskeleton</location>
        <location evidence="3">Spindle</location>
    </subcellularLocation>
    <subcellularLocation>
        <location evidence="4">Cytoplasm</location>
        <location evidence="4">Cytosol</location>
    </subcellularLocation>
    <subcellularLocation>
        <location evidence="2">Mitochondrion</location>
    </subcellularLocation>
    <subcellularLocation>
        <location evidence="1">Nucleus</location>
    </subcellularLocation>
</comment>
<dbReference type="GO" id="GO:0005829">
    <property type="term" value="C:cytosol"/>
    <property type="evidence" value="ECO:0007669"/>
    <property type="project" value="UniProtKB-SubCell"/>
</dbReference>
<proteinExistence type="inferred from homology"/>
<comment type="catalytic activity">
    <reaction evidence="13">
        <text>a fatty acyl-CoA + H2O = a fatty acid + CoA + H(+)</text>
        <dbReference type="Rhea" id="RHEA:16781"/>
        <dbReference type="ChEBI" id="CHEBI:15377"/>
        <dbReference type="ChEBI" id="CHEBI:15378"/>
        <dbReference type="ChEBI" id="CHEBI:28868"/>
        <dbReference type="ChEBI" id="CHEBI:57287"/>
        <dbReference type="ChEBI" id="CHEBI:77636"/>
    </reaction>
    <physiologicalReaction direction="left-to-right" evidence="13">
        <dbReference type="Rhea" id="RHEA:16782"/>
    </physiologicalReaction>
</comment>
<dbReference type="PANTHER" id="PTHR21660:SF1">
    <property type="entry name" value="ACYL-COENZYME A THIOESTERASE 13"/>
    <property type="match status" value="1"/>
</dbReference>
<dbReference type="EMBL" id="JAVFKY010000002">
    <property type="protein sequence ID" value="KAK5580370.1"/>
    <property type="molecule type" value="Genomic_DNA"/>
</dbReference>
<reference evidence="20 21" key="1">
    <citation type="submission" date="2023-11" db="EMBL/GenBank/DDBJ databases">
        <title>Dfirmibasis_genome.</title>
        <authorList>
            <person name="Edelbroek B."/>
            <person name="Kjellin J."/>
            <person name="Jerlstrom-Hultqvist J."/>
            <person name="Soderbom F."/>
        </authorList>
    </citation>
    <scope>NUCLEOTIDE SEQUENCE [LARGE SCALE GENOMIC DNA]</scope>
    <source>
        <strain evidence="20 21">TNS-C-14</strain>
    </source>
</reference>
<evidence type="ECO:0000313" key="21">
    <source>
        <dbReference type="Proteomes" id="UP001344447"/>
    </source>
</evidence>
<keyword evidence="6" id="KW-0963">Cytoplasm</keyword>
<evidence type="ECO:0000256" key="15">
    <source>
        <dbReference type="ARBA" id="ARBA00064709"/>
    </source>
</evidence>
<evidence type="ECO:0000256" key="1">
    <source>
        <dbReference type="ARBA" id="ARBA00004123"/>
    </source>
</evidence>
<name>A0AAN7Z152_9MYCE</name>
<evidence type="ECO:0000256" key="13">
    <source>
        <dbReference type="ARBA" id="ARBA00052976"/>
    </source>
</evidence>
<dbReference type="PANTHER" id="PTHR21660">
    <property type="entry name" value="THIOESTERASE SUPERFAMILY MEMBER-RELATED"/>
    <property type="match status" value="1"/>
</dbReference>
<comment type="caution">
    <text evidence="20">The sequence shown here is derived from an EMBL/GenBank/DDBJ whole genome shotgun (WGS) entry which is preliminary data.</text>
</comment>
<keyword evidence="21" id="KW-1185">Reference proteome</keyword>
<dbReference type="AlphaFoldDB" id="A0AAN7Z152"/>
<evidence type="ECO:0000256" key="9">
    <source>
        <dbReference type="ARBA" id="ARBA00023098"/>
    </source>
</evidence>
<dbReference type="Pfam" id="PF03061">
    <property type="entry name" value="4HBT"/>
    <property type="match status" value="1"/>
</dbReference>
<evidence type="ECO:0000259" key="19">
    <source>
        <dbReference type="Pfam" id="PF03061"/>
    </source>
</evidence>
<organism evidence="20 21">
    <name type="scientific">Dictyostelium firmibasis</name>
    <dbReference type="NCBI Taxonomy" id="79012"/>
    <lineage>
        <taxon>Eukaryota</taxon>
        <taxon>Amoebozoa</taxon>
        <taxon>Evosea</taxon>
        <taxon>Eumycetozoa</taxon>
        <taxon>Dictyostelia</taxon>
        <taxon>Dictyosteliales</taxon>
        <taxon>Dictyosteliaceae</taxon>
        <taxon>Dictyostelium</taxon>
    </lineage>
</organism>
<dbReference type="NCBIfam" id="TIGR00369">
    <property type="entry name" value="unchar_dom_1"/>
    <property type="match status" value="1"/>
</dbReference>
<evidence type="ECO:0000256" key="8">
    <source>
        <dbReference type="ARBA" id="ARBA00022990"/>
    </source>
</evidence>
<evidence type="ECO:0000256" key="16">
    <source>
        <dbReference type="ARBA" id="ARBA00067273"/>
    </source>
</evidence>
<dbReference type="GO" id="GO:0005634">
    <property type="term" value="C:nucleus"/>
    <property type="evidence" value="ECO:0007669"/>
    <property type="project" value="UniProtKB-SubCell"/>
</dbReference>
<evidence type="ECO:0000256" key="17">
    <source>
        <dbReference type="ARBA" id="ARBA00081533"/>
    </source>
</evidence>
<dbReference type="InterPro" id="IPR029069">
    <property type="entry name" value="HotDog_dom_sf"/>
</dbReference>
<evidence type="ECO:0000313" key="20">
    <source>
        <dbReference type="EMBL" id="KAK5580370.1"/>
    </source>
</evidence>
<dbReference type="Proteomes" id="UP001344447">
    <property type="component" value="Unassembled WGS sequence"/>
</dbReference>
<dbReference type="Gene3D" id="3.10.129.10">
    <property type="entry name" value="Hotdog Thioesterase"/>
    <property type="match status" value="1"/>
</dbReference>
<evidence type="ECO:0000256" key="4">
    <source>
        <dbReference type="ARBA" id="ARBA00004514"/>
    </source>
</evidence>
<evidence type="ECO:0000256" key="3">
    <source>
        <dbReference type="ARBA" id="ARBA00004186"/>
    </source>
</evidence>
<evidence type="ECO:0000256" key="18">
    <source>
        <dbReference type="ARBA" id="ARBA00083956"/>
    </source>
</evidence>
<evidence type="ECO:0000256" key="2">
    <source>
        <dbReference type="ARBA" id="ARBA00004173"/>
    </source>
</evidence>
<keyword evidence="8" id="KW-0007">Acetylation</keyword>
<keyword evidence="9" id="KW-0443">Lipid metabolism</keyword>
<comment type="function">
    <text evidence="14">Catalyzes the hydrolysis of acyl-CoAs into free fatty acids and coenzyme A (CoASH), regulating their respective intracellular levels. Has acyl-CoA thioesterase activity towards medium (C12) and long-chain (C18) fatty acyl-CoA substrates. Can also hydrolyze 3-hydroxyphenylacetyl-CoA and 3,4-dihydroxyphenylacetyl-CoA (in vitro). May play a role in controlling adaptive thermogenesis.</text>
</comment>
<dbReference type="GO" id="GO:0006629">
    <property type="term" value="P:lipid metabolic process"/>
    <property type="evidence" value="ECO:0007669"/>
    <property type="project" value="UniProtKB-KW"/>
</dbReference>
<keyword evidence="7" id="KW-0378">Hydrolase</keyword>
<dbReference type="GO" id="GO:0005739">
    <property type="term" value="C:mitochondrion"/>
    <property type="evidence" value="ECO:0007669"/>
    <property type="project" value="UniProtKB-SubCell"/>
</dbReference>
<evidence type="ECO:0000256" key="12">
    <source>
        <dbReference type="ARBA" id="ARBA00023242"/>
    </source>
</evidence>
<feature type="domain" description="Thioesterase" evidence="19">
    <location>
        <begin position="62"/>
        <end position="134"/>
    </location>
</feature>
<evidence type="ECO:0000256" key="10">
    <source>
        <dbReference type="ARBA" id="ARBA00023128"/>
    </source>
</evidence>
<gene>
    <name evidence="20" type="ORF">RB653_000386</name>
</gene>
<keyword evidence="12" id="KW-0539">Nucleus</keyword>
<comment type="subunit">
    <text evidence="15">Homotetramer. Interacts with PCTP.</text>
</comment>
<dbReference type="GO" id="GO:0005819">
    <property type="term" value="C:spindle"/>
    <property type="evidence" value="ECO:0007669"/>
    <property type="project" value="UniProtKB-SubCell"/>
</dbReference>
<keyword evidence="10" id="KW-0496">Mitochondrion</keyword>
<evidence type="ECO:0000256" key="7">
    <source>
        <dbReference type="ARBA" id="ARBA00022801"/>
    </source>
</evidence>
<keyword evidence="11" id="KW-0206">Cytoskeleton</keyword>
<dbReference type="CDD" id="cd03443">
    <property type="entry name" value="PaaI_thioesterase"/>
    <property type="match status" value="1"/>
</dbReference>